<evidence type="ECO:0000313" key="2">
    <source>
        <dbReference type="Proteomes" id="UP001308776"/>
    </source>
</evidence>
<dbReference type="InterPro" id="IPR007922">
    <property type="entry name" value="DciA-like"/>
</dbReference>
<dbReference type="Proteomes" id="UP001308776">
    <property type="component" value="Unassembled WGS sequence"/>
</dbReference>
<gene>
    <name evidence="1" type="ORF">OW717_13455</name>
</gene>
<name>A0ABU6FSK2_9PROT</name>
<dbReference type="EMBL" id="JAQGFR010000255">
    <property type="protein sequence ID" value="MEB8515040.1"/>
    <property type="molecule type" value="Genomic_DNA"/>
</dbReference>
<keyword evidence="2" id="KW-1185">Reference proteome</keyword>
<organism evidence="1 2">
    <name type="scientific">Acidithiobacillus ferriphilus</name>
    <dbReference type="NCBI Taxonomy" id="1689834"/>
    <lineage>
        <taxon>Bacteria</taxon>
        <taxon>Pseudomonadati</taxon>
        <taxon>Pseudomonadota</taxon>
        <taxon>Acidithiobacillia</taxon>
        <taxon>Acidithiobacillales</taxon>
        <taxon>Acidithiobacillaceae</taxon>
        <taxon>Acidithiobacillus</taxon>
    </lineage>
</organism>
<sequence length="170" mass="19138">MDDKRRRIWRPMTQNPSGPIGEICRRGALLRERQIDWNALLALEAQDHTWLVDWSGGVLSVLCQSPVWISWLRRNEKNILKQWNNRFPKTPARQITASVRPWSYRLPQPAKIPKAPYISAGAAEALRAEADRLPQAIAVALIRLAATLDNLQAEAVVSASAKENGARLSE</sequence>
<dbReference type="RefSeq" id="WP_231104439.1">
    <property type="nucleotide sequence ID" value="NZ_JAQGFK010000130.1"/>
</dbReference>
<reference evidence="1 2" key="1">
    <citation type="submission" date="2022-11" db="EMBL/GenBank/DDBJ databases">
        <title>Comparative genomics analysis of Acidithiobacillus ferriphilus.</title>
        <authorList>
            <person name="Ma L."/>
        </authorList>
    </citation>
    <scope>NUCLEOTIDE SEQUENCE [LARGE SCALE GENOMIC DNA]</scope>
    <source>
        <strain evidence="1 2">DY15</strain>
    </source>
</reference>
<comment type="caution">
    <text evidence="1">The sequence shown here is derived from an EMBL/GenBank/DDBJ whole genome shotgun (WGS) entry which is preliminary data.</text>
</comment>
<accession>A0ABU6FSK2</accession>
<proteinExistence type="predicted"/>
<evidence type="ECO:0000313" key="1">
    <source>
        <dbReference type="EMBL" id="MEB8515040.1"/>
    </source>
</evidence>
<dbReference type="Pfam" id="PF05258">
    <property type="entry name" value="DciA"/>
    <property type="match status" value="1"/>
</dbReference>
<protein>
    <submittedName>
        <fullName evidence="1">DciA family protein</fullName>
    </submittedName>
</protein>